<evidence type="ECO:0000313" key="2">
    <source>
        <dbReference type="EMBL" id="KAH8037769.1"/>
    </source>
</evidence>
<protein>
    <recommendedName>
        <fullName evidence="1">BTB domain-containing protein</fullName>
    </recommendedName>
</protein>
<dbReference type="PANTHER" id="PTHR45774:SF4">
    <property type="entry name" value="AXUNDEAD, ISOFORM F"/>
    <property type="match status" value="1"/>
</dbReference>
<dbReference type="AlphaFoldDB" id="A0A9J6ETM9"/>
<dbReference type="PANTHER" id="PTHR45774">
    <property type="entry name" value="BTB/POZ DOMAIN-CONTAINING"/>
    <property type="match status" value="1"/>
</dbReference>
<dbReference type="Pfam" id="PF00651">
    <property type="entry name" value="BTB"/>
    <property type="match status" value="1"/>
</dbReference>
<reference evidence="2" key="1">
    <citation type="journal article" date="2020" name="Cell">
        <title>Large-Scale Comparative Analyses of Tick Genomes Elucidate Their Genetic Diversity and Vector Capacities.</title>
        <authorList>
            <consortium name="Tick Genome and Microbiome Consortium (TIGMIC)"/>
            <person name="Jia N."/>
            <person name="Wang J."/>
            <person name="Shi W."/>
            <person name="Du L."/>
            <person name="Sun Y."/>
            <person name="Zhan W."/>
            <person name="Jiang J.F."/>
            <person name="Wang Q."/>
            <person name="Zhang B."/>
            <person name="Ji P."/>
            <person name="Bell-Sakyi L."/>
            <person name="Cui X.M."/>
            <person name="Yuan T.T."/>
            <person name="Jiang B.G."/>
            <person name="Yang W.F."/>
            <person name="Lam T.T."/>
            <person name="Chang Q.C."/>
            <person name="Ding S.J."/>
            <person name="Wang X.J."/>
            <person name="Zhu J.G."/>
            <person name="Ruan X.D."/>
            <person name="Zhao L."/>
            <person name="Wei J.T."/>
            <person name="Ye R.Z."/>
            <person name="Que T.C."/>
            <person name="Du C.H."/>
            <person name="Zhou Y.H."/>
            <person name="Cheng J.X."/>
            <person name="Dai P.F."/>
            <person name="Guo W.B."/>
            <person name="Han X.H."/>
            <person name="Huang E.J."/>
            <person name="Li L.F."/>
            <person name="Wei W."/>
            <person name="Gao Y.C."/>
            <person name="Liu J.Z."/>
            <person name="Shao H.Z."/>
            <person name="Wang X."/>
            <person name="Wang C.C."/>
            <person name="Yang T.C."/>
            <person name="Huo Q.B."/>
            <person name="Li W."/>
            <person name="Chen H.Y."/>
            <person name="Chen S.E."/>
            <person name="Zhou L.G."/>
            <person name="Ni X.B."/>
            <person name="Tian J.H."/>
            <person name="Sheng Y."/>
            <person name="Liu T."/>
            <person name="Pan Y.S."/>
            <person name="Xia L.Y."/>
            <person name="Li J."/>
            <person name="Zhao F."/>
            <person name="Cao W.C."/>
        </authorList>
    </citation>
    <scope>NUCLEOTIDE SEQUENCE</scope>
    <source>
        <strain evidence="2">Rmic-2018</strain>
    </source>
</reference>
<dbReference type="VEuPathDB" id="VectorBase:LOC119179865"/>
<dbReference type="GO" id="GO:0022008">
    <property type="term" value="P:neurogenesis"/>
    <property type="evidence" value="ECO:0007669"/>
    <property type="project" value="TreeGrafter"/>
</dbReference>
<sequence>MTSVHQATCTRTTEYLVPEVKNKCLCFVNDHMTRDDVCPFLDYIHTMCEEHLDSLARTFITKYSLGVIGSSIFSSFTEITVTDADATANDATAALRLLAKMFRRKLRVIPSQSTFRAHKMILAVQNDVFKAMFYGDFAKEDRIVITDLHPDGVRGLLRYFYSGNLEVANAHQAACTRTAAAKYLVPKLEEKCLSFVNARMGPMDVCPFLDYILTMSEDELDSPAKALIRRDTRGVIGARNFPRSTERTVRYILRYATNVPEAIVVESVYDWAKQQWLTHFFEDDQRPDIRASMLPLFPELRFLALTATEFVQGPIAWKIFTDAEALAILSNIVKGRSMAMPEGFSKIRKNRA</sequence>
<dbReference type="InterPro" id="IPR000210">
    <property type="entry name" value="BTB/POZ_dom"/>
</dbReference>
<dbReference type="SMART" id="SM00225">
    <property type="entry name" value="BTB"/>
    <property type="match status" value="1"/>
</dbReference>
<proteinExistence type="predicted"/>
<gene>
    <name evidence="2" type="ORF">HPB51_017269</name>
</gene>
<evidence type="ECO:0000313" key="3">
    <source>
        <dbReference type="Proteomes" id="UP000821866"/>
    </source>
</evidence>
<accession>A0A9J6ETM9</accession>
<keyword evidence="3" id="KW-1185">Reference proteome</keyword>
<dbReference type="InterPro" id="IPR011333">
    <property type="entry name" value="SKP1/BTB/POZ_sf"/>
</dbReference>
<dbReference type="SUPFAM" id="SSF54695">
    <property type="entry name" value="POZ domain"/>
    <property type="match status" value="1"/>
</dbReference>
<dbReference type="GO" id="GO:0005829">
    <property type="term" value="C:cytosol"/>
    <property type="evidence" value="ECO:0007669"/>
    <property type="project" value="TreeGrafter"/>
</dbReference>
<dbReference type="PROSITE" id="PS50097">
    <property type="entry name" value="BTB"/>
    <property type="match status" value="1"/>
</dbReference>
<dbReference type="Proteomes" id="UP000821866">
    <property type="component" value="Chromosome 10"/>
</dbReference>
<reference evidence="2" key="2">
    <citation type="submission" date="2021-09" db="EMBL/GenBank/DDBJ databases">
        <authorList>
            <person name="Jia N."/>
            <person name="Wang J."/>
            <person name="Shi W."/>
            <person name="Du L."/>
            <person name="Sun Y."/>
            <person name="Zhan W."/>
            <person name="Jiang J."/>
            <person name="Wang Q."/>
            <person name="Zhang B."/>
            <person name="Ji P."/>
            <person name="Sakyi L.B."/>
            <person name="Cui X."/>
            <person name="Yuan T."/>
            <person name="Jiang B."/>
            <person name="Yang W."/>
            <person name="Lam T.T.-Y."/>
            <person name="Chang Q."/>
            <person name="Ding S."/>
            <person name="Wang X."/>
            <person name="Zhu J."/>
            <person name="Ruan X."/>
            <person name="Zhao L."/>
            <person name="Wei J."/>
            <person name="Que T."/>
            <person name="Du C."/>
            <person name="Cheng J."/>
            <person name="Dai P."/>
            <person name="Han X."/>
            <person name="Huang E."/>
            <person name="Gao Y."/>
            <person name="Liu J."/>
            <person name="Shao H."/>
            <person name="Ye R."/>
            <person name="Li L."/>
            <person name="Wei W."/>
            <person name="Wang X."/>
            <person name="Wang C."/>
            <person name="Huo Q."/>
            <person name="Li W."/>
            <person name="Guo W."/>
            <person name="Chen H."/>
            <person name="Chen S."/>
            <person name="Zhou L."/>
            <person name="Zhou L."/>
            <person name="Ni X."/>
            <person name="Tian J."/>
            <person name="Zhou Y."/>
            <person name="Sheng Y."/>
            <person name="Liu T."/>
            <person name="Pan Y."/>
            <person name="Xia L."/>
            <person name="Li J."/>
            <person name="Zhao F."/>
            <person name="Cao W."/>
        </authorList>
    </citation>
    <scope>NUCLEOTIDE SEQUENCE</scope>
    <source>
        <strain evidence="2">Rmic-2018</strain>
        <tissue evidence="2">Larvae</tissue>
    </source>
</reference>
<comment type="caution">
    <text evidence="2">The sequence shown here is derived from an EMBL/GenBank/DDBJ whole genome shotgun (WGS) entry which is preliminary data.</text>
</comment>
<feature type="domain" description="BTB" evidence="1">
    <location>
        <begin position="104"/>
        <end position="169"/>
    </location>
</feature>
<dbReference type="Gene3D" id="3.30.710.10">
    <property type="entry name" value="Potassium Channel Kv1.1, Chain A"/>
    <property type="match status" value="1"/>
</dbReference>
<name>A0A9J6ETM9_RHIMP</name>
<dbReference type="EMBL" id="JABSTU010000002">
    <property type="protein sequence ID" value="KAH8037769.1"/>
    <property type="molecule type" value="Genomic_DNA"/>
</dbReference>
<evidence type="ECO:0000259" key="1">
    <source>
        <dbReference type="PROSITE" id="PS50097"/>
    </source>
</evidence>
<organism evidence="2 3">
    <name type="scientific">Rhipicephalus microplus</name>
    <name type="common">Cattle tick</name>
    <name type="synonym">Boophilus microplus</name>
    <dbReference type="NCBI Taxonomy" id="6941"/>
    <lineage>
        <taxon>Eukaryota</taxon>
        <taxon>Metazoa</taxon>
        <taxon>Ecdysozoa</taxon>
        <taxon>Arthropoda</taxon>
        <taxon>Chelicerata</taxon>
        <taxon>Arachnida</taxon>
        <taxon>Acari</taxon>
        <taxon>Parasitiformes</taxon>
        <taxon>Ixodida</taxon>
        <taxon>Ixodoidea</taxon>
        <taxon>Ixodidae</taxon>
        <taxon>Rhipicephalinae</taxon>
        <taxon>Rhipicephalus</taxon>
        <taxon>Boophilus</taxon>
    </lineage>
</organism>